<reference evidence="1" key="1">
    <citation type="submission" date="2023-10" db="EMBL/GenBank/DDBJ databases">
        <authorList>
            <person name="Chen Y."/>
            <person name="Shah S."/>
            <person name="Dougan E. K."/>
            <person name="Thang M."/>
            <person name="Chan C."/>
        </authorList>
    </citation>
    <scope>NUCLEOTIDE SEQUENCE [LARGE SCALE GENOMIC DNA]</scope>
</reference>
<evidence type="ECO:0000313" key="2">
    <source>
        <dbReference type="Proteomes" id="UP001189429"/>
    </source>
</evidence>
<evidence type="ECO:0000313" key="1">
    <source>
        <dbReference type="EMBL" id="CAK0856788.1"/>
    </source>
</evidence>
<keyword evidence="2" id="KW-1185">Reference proteome</keyword>
<protein>
    <submittedName>
        <fullName evidence="1">Uncharacterized protein</fullName>
    </submittedName>
</protein>
<dbReference type="Proteomes" id="UP001189429">
    <property type="component" value="Unassembled WGS sequence"/>
</dbReference>
<organism evidence="1 2">
    <name type="scientific">Prorocentrum cordatum</name>
    <dbReference type="NCBI Taxonomy" id="2364126"/>
    <lineage>
        <taxon>Eukaryota</taxon>
        <taxon>Sar</taxon>
        <taxon>Alveolata</taxon>
        <taxon>Dinophyceae</taxon>
        <taxon>Prorocentrales</taxon>
        <taxon>Prorocentraceae</taxon>
        <taxon>Prorocentrum</taxon>
    </lineage>
</organism>
<dbReference type="EMBL" id="CAUYUJ010015666">
    <property type="protein sequence ID" value="CAK0856788.1"/>
    <property type="molecule type" value="Genomic_DNA"/>
</dbReference>
<accession>A0ABN9UBM0</accession>
<sequence>MPPAMLDEQFDRVKYWIVDKLPAQKHAASCACNPLHIHRLKLRVSGVNAQVAEQCFSWFRGYSRIFNEMSPCRHRFLAPCFVAEHNSMSSAGDADHPGHLAAICSKMHRKPSGRRPCA</sequence>
<gene>
    <name evidence="1" type="ORF">PCOR1329_LOCUS47067</name>
</gene>
<proteinExistence type="predicted"/>
<comment type="caution">
    <text evidence="1">The sequence shown here is derived from an EMBL/GenBank/DDBJ whole genome shotgun (WGS) entry which is preliminary data.</text>
</comment>
<name>A0ABN9UBM0_9DINO</name>